<evidence type="ECO:0000259" key="4">
    <source>
        <dbReference type="PROSITE" id="PS50222"/>
    </source>
</evidence>
<evidence type="ECO:0000256" key="3">
    <source>
        <dbReference type="ARBA" id="ARBA00022837"/>
    </source>
</evidence>
<dbReference type="PANTHER" id="PTHR34524:SF6">
    <property type="entry name" value="CALCYPHOSINE LIKE"/>
    <property type="match status" value="1"/>
</dbReference>
<dbReference type="Proteomes" id="UP001470230">
    <property type="component" value="Unassembled WGS sequence"/>
</dbReference>
<dbReference type="SMART" id="SM00054">
    <property type="entry name" value="EFh"/>
    <property type="match status" value="2"/>
</dbReference>
<dbReference type="CDD" id="cd00051">
    <property type="entry name" value="EFh"/>
    <property type="match status" value="1"/>
</dbReference>
<dbReference type="Gene3D" id="1.10.238.10">
    <property type="entry name" value="EF-hand"/>
    <property type="match status" value="1"/>
</dbReference>
<reference evidence="5 6" key="1">
    <citation type="submission" date="2024-04" db="EMBL/GenBank/DDBJ databases">
        <title>Tritrichomonas musculus Genome.</title>
        <authorList>
            <person name="Alves-Ferreira E."/>
            <person name="Grigg M."/>
            <person name="Lorenzi H."/>
            <person name="Galac M."/>
        </authorList>
    </citation>
    <scope>NUCLEOTIDE SEQUENCE [LARGE SCALE GENOMIC DNA]</scope>
    <source>
        <strain evidence="5 6">EAF2021</strain>
    </source>
</reference>
<accession>A0ABR2KZB0</accession>
<keyword evidence="3" id="KW-0106">Calcium</keyword>
<evidence type="ECO:0000256" key="2">
    <source>
        <dbReference type="ARBA" id="ARBA00022737"/>
    </source>
</evidence>
<feature type="domain" description="EF-hand" evidence="4">
    <location>
        <begin position="114"/>
        <end position="149"/>
    </location>
</feature>
<dbReference type="InterPro" id="IPR018247">
    <property type="entry name" value="EF_Hand_1_Ca_BS"/>
</dbReference>
<feature type="domain" description="EF-hand" evidence="4">
    <location>
        <begin position="78"/>
        <end position="113"/>
    </location>
</feature>
<keyword evidence="1" id="KW-0479">Metal-binding</keyword>
<proteinExistence type="predicted"/>
<sequence>MANVDSATREIYKKKLRSTPNGEPPLTKLEIQDFFTAAGSHFTEKDVDLAYDLLQNAWSQDTRYDDFILYVDELNKSDSTKVLRELFDSLDRNHDGVLQYEEVLDGFKSLGIEITDDEVNKIFKEADSNGDQVLQFDEFIKVVGEHQLNE</sequence>
<comment type="caution">
    <text evidence="5">The sequence shown here is derived from an EMBL/GenBank/DDBJ whole genome shotgun (WGS) entry which is preliminary data.</text>
</comment>
<keyword evidence="2" id="KW-0677">Repeat</keyword>
<evidence type="ECO:0000313" key="6">
    <source>
        <dbReference type="Proteomes" id="UP001470230"/>
    </source>
</evidence>
<dbReference type="PANTHER" id="PTHR34524">
    <property type="entry name" value="CALCYPHOSIN"/>
    <property type="match status" value="1"/>
</dbReference>
<dbReference type="InterPro" id="IPR051581">
    <property type="entry name" value="Ca-bind"/>
</dbReference>
<protein>
    <recommendedName>
        <fullName evidence="4">EF-hand domain-containing protein</fullName>
    </recommendedName>
</protein>
<dbReference type="PROSITE" id="PS00018">
    <property type="entry name" value="EF_HAND_1"/>
    <property type="match status" value="2"/>
</dbReference>
<evidence type="ECO:0000313" key="5">
    <source>
        <dbReference type="EMBL" id="KAK8896456.1"/>
    </source>
</evidence>
<dbReference type="InterPro" id="IPR011992">
    <property type="entry name" value="EF-hand-dom_pair"/>
</dbReference>
<dbReference type="PROSITE" id="PS50222">
    <property type="entry name" value="EF_HAND_2"/>
    <property type="match status" value="2"/>
</dbReference>
<keyword evidence="6" id="KW-1185">Reference proteome</keyword>
<dbReference type="SUPFAM" id="SSF47473">
    <property type="entry name" value="EF-hand"/>
    <property type="match status" value="1"/>
</dbReference>
<dbReference type="EMBL" id="JAPFFF010000002">
    <property type="protein sequence ID" value="KAK8896456.1"/>
    <property type="molecule type" value="Genomic_DNA"/>
</dbReference>
<gene>
    <name evidence="5" type="ORF">M9Y10_014356</name>
</gene>
<dbReference type="InterPro" id="IPR002048">
    <property type="entry name" value="EF_hand_dom"/>
</dbReference>
<evidence type="ECO:0000256" key="1">
    <source>
        <dbReference type="ARBA" id="ARBA00022723"/>
    </source>
</evidence>
<organism evidence="5 6">
    <name type="scientific">Tritrichomonas musculus</name>
    <dbReference type="NCBI Taxonomy" id="1915356"/>
    <lineage>
        <taxon>Eukaryota</taxon>
        <taxon>Metamonada</taxon>
        <taxon>Parabasalia</taxon>
        <taxon>Tritrichomonadida</taxon>
        <taxon>Tritrichomonadidae</taxon>
        <taxon>Tritrichomonas</taxon>
    </lineage>
</organism>
<dbReference type="Pfam" id="PF13499">
    <property type="entry name" value="EF-hand_7"/>
    <property type="match status" value="1"/>
</dbReference>
<name>A0ABR2KZB0_9EUKA</name>